<evidence type="ECO:0000256" key="4">
    <source>
        <dbReference type="ARBA" id="ARBA00023163"/>
    </source>
</evidence>
<dbReference type="OrthoDB" id="9794694at2"/>
<name>A0A370L6X0_9HYPH</name>
<dbReference type="InterPro" id="IPR058163">
    <property type="entry name" value="LysR-type_TF_proteobact-type"/>
</dbReference>
<evidence type="ECO:0000256" key="2">
    <source>
        <dbReference type="ARBA" id="ARBA00023015"/>
    </source>
</evidence>
<gene>
    <name evidence="6" type="ORF">DWE98_12370</name>
</gene>
<keyword evidence="4" id="KW-0804">Transcription</keyword>
<keyword evidence="3" id="KW-0238">DNA-binding</keyword>
<dbReference type="InterPro" id="IPR000847">
    <property type="entry name" value="LysR_HTH_N"/>
</dbReference>
<accession>A0A370L6X0</accession>
<dbReference type="PANTHER" id="PTHR30537">
    <property type="entry name" value="HTH-TYPE TRANSCRIPTIONAL REGULATOR"/>
    <property type="match status" value="1"/>
</dbReference>
<feature type="domain" description="HTH lysR-type" evidence="5">
    <location>
        <begin position="18"/>
        <end position="75"/>
    </location>
</feature>
<sequence>MLLGDVRKGNGAMAPRLPPLNPLRAFEATARHLSVTKAANELYVTHSAISHQIRALETTLDVKLFYREGARLRLSAQGSALLPSISQAFETIAEATNRLRRTSMEGDLTISCVPALLSFWLLPRIATFSAQFPGIRLRVSSSNNPADVSSTAIDLCIHYGDGSWSGVWVRELTTINLFPVCSPRLLKTAHLHDVQDLAQQVILHGDAGREWSRWFAASGATNVLSQARQHFMSDANLAITAAMYGNGIALGDSVTVREPLASGRLVVPLDITVPATDAFFLICRNEIRSTPLVQAFIEWVDADLAGTELAEVRVALAERGGLHHGIVPAEAK</sequence>
<dbReference type="InterPro" id="IPR036388">
    <property type="entry name" value="WH-like_DNA-bd_sf"/>
</dbReference>
<dbReference type="PROSITE" id="PS50931">
    <property type="entry name" value="HTH_LYSR"/>
    <property type="match status" value="1"/>
</dbReference>
<dbReference type="NCBIfam" id="NF008352">
    <property type="entry name" value="PRK11139.1"/>
    <property type="match status" value="1"/>
</dbReference>
<dbReference type="Pfam" id="PF00126">
    <property type="entry name" value="HTH_1"/>
    <property type="match status" value="1"/>
</dbReference>
<dbReference type="GO" id="GO:0043565">
    <property type="term" value="F:sequence-specific DNA binding"/>
    <property type="evidence" value="ECO:0007669"/>
    <property type="project" value="TreeGrafter"/>
</dbReference>
<evidence type="ECO:0000313" key="7">
    <source>
        <dbReference type="Proteomes" id="UP000255207"/>
    </source>
</evidence>
<dbReference type="CDD" id="cd08432">
    <property type="entry name" value="PBP2_GcdR_TrpI_HvrB_AmpR_like"/>
    <property type="match status" value="1"/>
</dbReference>
<protein>
    <submittedName>
        <fullName evidence="6">Transcriptional regulator GcvA</fullName>
    </submittedName>
</protein>
<keyword evidence="2" id="KW-0805">Transcription regulation</keyword>
<dbReference type="FunFam" id="1.10.10.10:FF:000038">
    <property type="entry name" value="Glycine cleavage system transcriptional activator"/>
    <property type="match status" value="1"/>
</dbReference>
<dbReference type="PANTHER" id="PTHR30537:SF74">
    <property type="entry name" value="HTH-TYPE TRANSCRIPTIONAL REGULATOR TRPI"/>
    <property type="match status" value="1"/>
</dbReference>
<evidence type="ECO:0000313" key="6">
    <source>
        <dbReference type="EMBL" id="RDJ25507.1"/>
    </source>
</evidence>
<dbReference type="AlphaFoldDB" id="A0A370L6X0"/>
<organism evidence="6 7">
    <name type="scientific">Bosea caraganae</name>
    <dbReference type="NCBI Taxonomy" id="2763117"/>
    <lineage>
        <taxon>Bacteria</taxon>
        <taxon>Pseudomonadati</taxon>
        <taxon>Pseudomonadota</taxon>
        <taxon>Alphaproteobacteria</taxon>
        <taxon>Hyphomicrobiales</taxon>
        <taxon>Boseaceae</taxon>
        <taxon>Bosea</taxon>
    </lineage>
</organism>
<evidence type="ECO:0000256" key="1">
    <source>
        <dbReference type="ARBA" id="ARBA00009437"/>
    </source>
</evidence>
<dbReference type="InterPro" id="IPR005119">
    <property type="entry name" value="LysR_subst-bd"/>
</dbReference>
<dbReference type="PRINTS" id="PR00039">
    <property type="entry name" value="HTHLYSR"/>
</dbReference>
<evidence type="ECO:0000256" key="3">
    <source>
        <dbReference type="ARBA" id="ARBA00023125"/>
    </source>
</evidence>
<dbReference type="Gene3D" id="1.10.10.10">
    <property type="entry name" value="Winged helix-like DNA-binding domain superfamily/Winged helix DNA-binding domain"/>
    <property type="match status" value="1"/>
</dbReference>
<dbReference type="SUPFAM" id="SSF46785">
    <property type="entry name" value="Winged helix' DNA-binding domain"/>
    <property type="match status" value="1"/>
</dbReference>
<dbReference type="EMBL" id="QQTP01000005">
    <property type="protein sequence ID" value="RDJ25507.1"/>
    <property type="molecule type" value="Genomic_DNA"/>
</dbReference>
<reference evidence="7" key="1">
    <citation type="submission" date="2018-07" db="EMBL/GenBank/DDBJ databases">
        <authorList>
            <person name="Safronova V.I."/>
            <person name="Chirak E.R."/>
            <person name="Sazanova A.L."/>
        </authorList>
    </citation>
    <scope>NUCLEOTIDE SEQUENCE [LARGE SCALE GENOMIC DNA]</scope>
    <source>
        <strain evidence="7">RCAM04685</strain>
    </source>
</reference>
<dbReference type="SUPFAM" id="SSF53850">
    <property type="entry name" value="Periplasmic binding protein-like II"/>
    <property type="match status" value="1"/>
</dbReference>
<comment type="caution">
    <text evidence="6">The sequence shown here is derived from an EMBL/GenBank/DDBJ whole genome shotgun (WGS) entry which is preliminary data.</text>
</comment>
<proteinExistence type="inferred from homology"/>
<dbReference type="InterPro" id="IPR036390">
    <property type="entry name" value="WH_DNA-bd_sf"/>
</dbReference>
<comment type="similarity">
    <text evidence="1">Belongs to the LysR transcriptional regulatory family.</text>
</comment>
<dbReference type="Pfam" id="PF03466">
    <property type="entry name" value="LysR_substrate"/>
    <property type="match status" value="1"/>
</dbReference>
<dbReference type="Proteomes" id="UP000255207">
    <property type="component" value="Unassembled WGS sequence"/>
</dbReference>
<dbReference type="GO" id="GO:0006351">
    <property type="term" value="P:DNA-templated transcription"/>
    <property type="evidence" value="ECO:0007669"/>
    <property type="project" value="TreeGrafter"/>
</dbReference>
<dbReference type="Gene3D" id="3.40.190.10">
    <property type="entry name" value="Periplasmic binding protein-like II"/>
    <property type="match status" value="2"/>
</dbReference>
<dbReference type="RefSeq" id="WP_114829553.1">
    <property type="nucleotide sequence ID" value="NZ_QQTO01000021.1"/>
</dbReference>
<evidence type="ECO:0000259" key="5">
    <source>
        <dbReference type="PROSITE" id="PS50931"/>
    </source>
</evidence>
<dbReference type="GO" id="GO:0003700">
    <property type="term" value="F:DNA-binding transcription factor activity"/>
    <property type="evidence" value="ECO:0007669"/>
    <property type="project" value="InterPro"/>
</dbReference>
<keyword evidence="7" id="KW-1185">Reference proteome</keyword>